<dbReference type="RefSeq" id="WP_143918404.1">
    <property type="nucleotide sequence ID" value="NZ_CANMIK010000077.1"/>
</dbReference>
<dbReference type="InterPro" id="IPR017853">
    <property type="entry name" value="GH"/>
</dbReference>
<reference evidence="7 8" key="1">
    <citation type="submission" date="2019-07" db="EMBL/GenBank/DDBJ databases">
        <title>The draft genome sequence of Aquimarina algiphila M91.</title>
        <authorList>
            <person name="Meng X."/>
        </authorList>
    </citation>
    <scope>NUCLEOTIDE SEQUENCE [LARGE SCALE GENOMIC DNA]</scope>
    <source>
        <strain evidence="7 8">M91</strain>
    </source>
</reference>
<dbReference type="PANTHER" id="PTHR35803:SF1">
    <property type="entry name" value="GLUCAN 1,4-ALPHA-GLUCOSIDASE SUSB"/>
    <property type="match status" value="1"/>
</dbReference>
<protein>
    <submittedName>
        <fullName evidence="7">Glycoside hydrolase family 97 protein</fullName>
    </submittedName>
</protein>
<dbReference type="Pfam" id="PF10566">
    <property type="entry name" value="Glyco_hydro_97"/>
    <property type="match status" value="1"/>
</dbReference>
<evidence type="ECO:0000259" key="5">
    <source>
        <dbReference type="Pfam" id="PF14508"/>
    </source>
</evidence>
<dbReference type="InterPro" id="IPR014718">
    <property type="entry name" value="GH-type_carb-bd"/>
</dbReference>
<dbReference type="AlphaFoldDB" id="A0A554VD34"/>
<evidence type="ECO:0000256" key="2">
    <source>
        <dbReference type="ARBA" id="ARBA00011245"/>
    </source>
</evidence>
<comment type="subunit">
    <text evidence="2">Monomer.</text>
</comment>
<dbReference type="GO" id="GO:0016787">
    <property type="term" value="F:hydrolase activity"/>
    <property type="evidence" value="ECO:0007669"/>
    <property type="project" value="UniProtKB-KW"/>
</dbReference>
<organism evidence="7 8">
    <name type="scientific">Aquimarina algiphila</name>
    <dbReference type="NCBI Taxonomy" id="2047982"/>
    <lineage>
        <taxon>Bacteria</taxon>
        <taxon>Pseudomonadati</taxon>
        <taxon>Bacteroidota</taxon>
        <taxon>Flavobacteriia</taxon>
        <taxon>Flavobacteriales</taxon>
        <taxon>Flavobacteriaceae</taxon>
        <taxon>Aquimarina</taxon>
    </lineage>
</organism>
<dbReference type="Gene3D" id="2.70.98.10">
    <property type="match status" value="1"/>
</dbReference>
<dbReference type="InterPro" id="IPR029483">
    <property type="entry name" value="GH97_C"/>
</dbReference>
<dbReference type="InterPro" id="IPR052720">
    <property type="entry name" value="Glycosyl_hydrolase_97"/>
</dbReference>
<feature type="domain" description="Glycosyl-hydrolase 97 catalytic" evidence="4">
    <location>
        <begin position="309"/>
        <end position="502"/>
    </location>
</feature>
<dbReference type="Pfam" id="PF14509">
    <property type="entry name" value="GH97_C"/>
    <property type="match status" value="1"/>
</dbReference>
<evidence type="ECO:0000259" key="4">
    <source>
        <dbReference type="Pfam" id="PF10566"/>
    </source>
</evidence>
<dbReference type="OrthoDB" id="57532at2"/>
<keyword evidence="3" id="KW-0106">Calcium</keyword>
<dbReference type="PROSITE" id="PS51257">
    <property type="entry name" value="PROKAR_LIPOPROTEIN"/>
    <property type="match status" value="1"/>
</dbReference>
<dbReference type="Gene3D" id="3.20.20.70">
    <property type="entry name" value="Aldolase class I"/>
    <property type="match status" value="1"/>
</dbReference>
<feature type="domain" description="Glycosyl-hydrolase 97 C-terminal oligomerisation" evidence="6">
    <location>
        <begin position="598"/>
        <end position="699"/>
    </location>
</feature>
<evidence type="ECO:0000259" key="6">
    <source>
        <dbReference type="Pfam" id="PF14509"/>
    </source>
</evidence>
<feature type="domain" description="Glycosyl-hydrolase 97 N-terminal" evidence="5">
    <location>
        <begin position="29"/>
        <end position="291"/>
    </location>
</feature>
<evidence type="ECO:0000313" key="7">
    <source>
        <dbReference type="EMBL" id="TSE04724.1"/>
    </source>
</evidence>
<keyword evidence="7" id="KW-0378">Hydrolase</keyword>
<keyword evidence="8" id="KW-1185">Reference proteome</keyword>
<proteinExistence type="predicted"/>
<dbReference type="InterPro" id="IPR013785">
    <property type="entry name" value="Aldolase_TIM"/>
</dbReference>
<dbReference type="GO" id="GO:0030246">
    <property type="term" value="F:carbohydrate binding"/>
    <property type="evidence" value="ECO:0007669"/>
    <property type="project" value="InterPro"/>
</dbReference>
<sequence>MTKYISIISILIIFISCTSKTEKRIITNLQSPDQQNKFSFVVDSSGVLFYNVQHNDVEFIKKSALGFELQKHSLKNNFKILSSEESTHDTQWKTVWGQRETVRDYYNELTLHLKQKETNLLLDVVVRAYNDGIAFRYVFPKQENLKDFIIMDELTEFDFVDDYKAWWNFADYDNYEKEYYNSPISKIGDSIQFWRRPGKEERANMANTPTTIEVNDNLVISIHEADLTDYAGMNLLNTLDNSKLKAHLTPWLNGDLVRAKTPFQSPWRTIQISENAGGLVESDMIMNLNPPNAYEDTSWIETYKYIGIWWELHIGKTAWAEKTQFGRPITKPHGANTKNAKYHIDFAAKHGISDVLIEGWDKGWDDMEGSWTGYGIFDWKTSTDDFNIEEVCHYTKEKGVRMMMYHETISDIDHYEPAMDELYKMCSDLGIKTIKVGYTGDVNYDTEKKTYKQHHHGQYMVRHYKKMVQKAAEYKLMIVNHEPIKFTGEQRTYPNLMAREGVRGQEYNAWSKGNQPEHGVVLPFTRILGGPIDYTPGVFKMFLGKRDWSEVPFRVKTTICKQLAYYLTMYSPMPMAADLPENYEGNAAFQFIKDVPTDWSNSKVLNGKIGDYYTVVRQEKGTDNWYLGSISDENGRNLDIDLSFLSKDKTYEATIYADAEDAHWLENPEIFEVTKKQVTSKNKMTLKLAPGGGQAIAFKEIK</sequence>
<dbReference type="InterPro" id="IPR029486">
    <property type="entry name" value="GH97_N"/>
</dbReference>
<dbReference type="Proteomes" id="UP000318833">
    <property type="component" value="Unassembled WGS sequence"/>
</dbReference>
<dbReference type="EMBL" id="VLNR01000074">
    <property type="protein sequence ID" value="TSE04724.1"/>
    <property type="molecule type" value="Genomic_DNA"/>
</dbReference>
<accession>A0A554VD34</accession>
<dbReference type="InterPro" id="IPR019563">
    <property type="entry name" value="GH97_catalytic"/>
</dbReference>
<comment type="caution">
    <text evidence="7">The sequence shown here is derived from an EMBL/GenBank/DDBJ whole genome shotgun (WGS) entry which is preliminary data.</text>
</comment>
<dbReference type="SUPFAM" id="SSF51445">
    <property type="entry name" value="(Trans)glycosidases"/>
    <property type="match status" value="1"/>
</dbReference>
<comment type="cofactor">
    <cofactor evidence="1">
        <name>Ca(2+)</name>
        <dbReference type="ChEBI" id="CHEBI:29108"/>
    </cofactor>
</comment>
<dbReference type="PANTHER" id="PTHR35803">
    <property type="entry name" value="GLUCAN 1,4-ALPHA-GLUCOSIDASE SUSB-RELATED"/>
    <property type="match status" value="1"/>
</dbReference>
<evidence type="ECO:0000256" key="1">
    <source>
        <dbReference type="ARBA" id="ARBA00001913"/>
    </source>
</evidence>
<gene>
    <name evidence="7" type="ORF">FOF46_25400</name>
</gene>
<dbReference type="Pfam" id="PF14508">
    <property type="entry name" value="GH97_N"/>
    <property type="match status" value="1"/>
</dbReference>
<name>A0A554VD34_9FLAO</name>
<evidence type="ECO:0000256" key="3">
    <source>
        <dbReference type="ARBA" id="ARBA00022837"/>
    </source>
</evidence>
<evidence type="ECO:0000313" key="8">
    <source>
        <dbReference type="Proteomes" id="UP000318833"/>
    </source>
</evidence>